<organism evidence="2 3">
    <name type="scientific">Penicillium daleae</name>
    <dbReference type="NCBI Taxonomy" id="63821"/>
    <lineage>
        <taxon>Eukaryota</taxon>
        <taxon>Fungi</taxon>
        <taxon>Dikarya</taxon>
        <taxon>Ascomycota</taxon>
        <taxon>Pezizomycotina</taxon>
        <taxon>Eurotiomycetes</taxon>
        <taxon>Eurotiomycetidae</taxon>
        <taxon>Eurotiales</taxon>
        <taxon>Aspergillaceae</taxon>
        <taxon>Penicillium</taxon>
    </lineage>
</organism>
<evidence type="ECO:0000256" key="1">
    <source>
        <dbReference type="SAM" id="MobiDB-lite"/>
    </source>
</evidence>
<name>A0AAD6C1I0_9EURO</name>
<sequence length="154" mass="16611">MRWTPAADQLLLLKILETHDLSVDTTKVAEAWPESTDGEPGPTARAIKERIAKIRDLAKRAAGAALDCGAPSPSSKRGRGKKGNTSKNTTSSTSTSTPRKRKRKNADAEMEQQSDDKATAEAQLDELLDYPNETPNAHHGYMSPGNPVLSDDDA</sequence>
<keyword evidence="3" id="KW-1185">Reference proteome</keyword>
<protein>
    <submittedName>
        <fullName evidence="2">Uncharacterized protein</fullName>
    </submittedName>
</protein>
<dbReference type="Proteomes" id="UP001213681">
    <property type="component" value="Unassembled WGS sequence"/>
</dbReference>
<accession>A0AAD6C1I0</accession>
<feature type="compositionally biased region" description="Low complexity" evidence="1">
    <location>
        <begin position="85"/>
        <end position="97"/>
    </location>
</feature>
<dbReference type="RefSeq" id="XP_056763352.1">
    <property type="nucleotide sequence ID" value="XM_056914503.1"/>
</dbReference>
<proteinExistence type="predicted"/>
<feature type="region of interest" description="Disordered" evidence="1">
    <location>
        <begin position="61"/>
        <end position="154"/>
    </location>
</feature>
<evidence type="ECO:0000313" key="3">
    <source>
        <dbReference type="Proteomes" id="UP001213681"/>
    </source>
</evidence>
<reference evidence="2" key="1">
    <citation type="submission" date="2022-12" db="EMBL/GenBank/DDBJ databases">
        <authorList>
            <person name="Petersen C."/>
        </authorList>
    </citation>
    <scope>NUCLEOTIDE SEQUENCE</scope>
    <source>
        <strain evidence="2">IBT 16125</strain>
    </source>
</reference>
<evidence type="ECO:0000313" key="2">
    <source>
        <dbReference type="EMBL" id="KAJ5440123.1"/>
    </source>
</evidence>
<dbReference type="GeneID" id="81604746"/>
<dbReference type="AlphaFoldDB" id="A0AAD6C1I0"/>
<gene>
    <name evidence="2" type="ORF">N7458_011121</name>
</gene>
<reference evidence="2" key="2">
    <citation type="journal article" date="2023" name="IMA Fungus">
        <title>Comparative genomic study of the Penicillium genus elucidates a diverse pangenome and 15 lateral gene transfer events.</title>
        <authorList>
            <person name="Petersen C."/>
            <person name="Sorensen T."/>
            <person name="Nielsen M.R."/>
            <person name="Sondergaard T.E."/>
            <person name="Sorensen J.L."/>
            <person name="Fitzpatrick D.A."/>
            <person name="Frisvad J.C."/>
            <person name="Nielsen K.L."/>
        </authorList>
    </citation>
    <scope>NUCLEOTIDE SEQUENCE</scope>
    <source>
        <strain evidence="2">IBT 16125</strain>
    </source>
</reference>
<comment type="caution">
    <text evidence="2">The sequence shown here is derived from an EMBL/GenBank/DDBJ whole genome shotgun (WGS) entry which is preliminary data.</text>
</comment>
<dbReference type="EMBL" id="JAPVEA010000008">
    <property type="protein sequence ID" value="KAJ5440123.1"/>
    <property type="molecule type" value="Genomic_DNA"/>
</dbReference>